<sequence>MLLGVGVLVVLLVAVGIVVVPSLNGSSSASLASNNSTASNASTGANVVVASVTPNPGATNVRPNEPITIHFSTPINSHTPMPTLSPPVAGSWFLENSTTVEFAPDASYTPGGTESVSIPGGPSGILAASGQRLQNPEQISFTIAQGSLLRMQQLLAQLNYLPDSFKPTHRLVSNADLALVQKGNFNVRWSNEPSSLQATFYPGSWGVATQAAIMSFEKVSNLPVNGQPSATVWSALLAAAAQHQLDPNAYSYIYVSKSPLPETLKVWVNGKVVLTSVCNTGVGADVTHAGTWPIFLRYVQNYMSGTNLNGTTYHVLVHWINYFHGSVAVHGYPRATYGYPQSAGCVELPISTAKVVYGMVNIGTMVTVL</sequence>
<dbReference type="GO" id="GO:0071555">
    <property type="term" value="P:cell wall organization"/>
    <property type="evidence" value="ECO:0007669"/>
    <property type="project" value="UniProtKB-UniRule"/>
</dbReference>
<dbReference type="GO" id="GO:0018104">
    <property type="term" value="P:peptidoglycan-protein cross-linking"/>
    <property type="evidence" value="ECO:0007669"/>
    <property type="project" value="TreeGrafter"/>
</dbReference>
<dbReference type="InterPro" id="IPR050979">
    <property type="entry name" value="LD-transpeptidase"/>
</dbReference>
<dbReference type="PROSITE" id="PS52029">
    <property type="entry name" value="LD_TPASE"/>
    <property type="match status" value="1"/>
</dbReference>
<dbReference type="eggNOG" id="COG1376">
    <property type="taxonomic scope" value="Bacteria"/>
</dbReference>
<keyword evidence="6 7" id="KW-0961">Cell wall biogenesis/degradation</keyword>
<keyword evidence="10" id="KW-1185">Reference proteome</keyword>
<keyword evidence="4 7" id="KW-0133">Cell shape</keyword>
<dbReference type="AlphaFoldDB" id="A0A0D8FTX7"/>
<dbReference type="PANTHER" id="PTHR30582">
    <property type="entry name" value="L,D-TRANSPEPTIDASE"/>
    <property type="match status" value="1"/>
</dbReference>
<dbReference type="Gene3D" id="2.60.40.3710">
    <property type="match status" value="1"/>
</dbReference>
<dbReference type="SUPFAM" id="SSF47090">
    <property type="entry name" value="PGBD-like"/>
    <property type="match status" value="1"/>
</dbReference>
<evidence type="ECO:0000256" key="6">
    <source>
        <dbReference type="ARBA" id="ARBA00023316"/>
    </source>
</evidence>
<dbReference type="InterPro" id="IPR005490">
    <property type="entry name" value="LD_TPept_cat_dom"/>
</dbReference>
<protein>
    <submittedName>
        <fullName evidence="9">L,D-transpeptidase catalytic domain</fullName>
    </submittedName>
</protein>
<keyword evidence="5 7" id="KW-0573">Peptidoglycan synthesis</keyword>
<evidence type="ECO:0000313" key="10">
    <source>
        <dbReference type="Proteomes" id="UP000032336"/>
    </source>
</evidence>
<name>A0A0D8FTX7_9ACTN</name>
<organism evidence="9 10">
    <name type="scientific">Ferrimicrobium acidiphilum DSM 19497</name>
    <dbReference type="NCBI Taxonomy" id="1121877"/>
    <lineage>
        <taxon>Bacteria</taxon>
        <taxon>Bacillati</taxon>
        <taxon>Actinomycetota</taxon>
        <taxon>Acidimicrobiia</taxon>
        <taxon>Acidimicrobiales</taxon>
        <taxon>Acidimicrobiaceae</taxon>
        <taxon>Ferrimicrobium</taxon>
    </lineage>
</organism>
<comment type="pathway">
    <text evidence="1 7">Cell wall biogenesis; peptidoglycan biosynthesis.</text>
</comment>
<dbReference type="InterPro" id="IPR036365">
    <property type="entry name" value="PGBD-like_sf"/>
</dbReference>
<dbReference type="Gene3D" id="2.40.440.10">
    <property type="entry name" value="L,D-transpeptidase catalytic domain-like"/>
    <property type="match status" value="1"/>
</dbReference>
<dbReference type="CDD" id="cd16913">
    <property type="entry name" value="YkuD_like"/>
    <property type="match status" value="1"/>
</dbReference>
<dbReference type="Proteomes" id="UP000032336">
    <property type="component" value="Unassembled WGS sequence"/>
</dbReference>
<dbReference type="GO" id="GO:0008360">
    <property type="term" value="P:regulation of cell shape"/>
    <property type="evidence" value="ECO:0007669"/>
    <property type="project" value="UniProtKB-UniRule"/>
</dbReference>
<keyword evidence="2" id="KW-0808">Transferase</keyword>
<evidence type="ECO:0000256" key="3">
    <source>
        <dbReference type="ARBA" id="ARBA00022729"/>
    </source>
</evidence>
<dbReference type="PATRIC" id="fig|1121877.4.peg.1663"/>
<evidence type="ECO:0000256" key="7">
    <source>
        <dbReference type="PROSITE-ProRule" id="PRU01373"/>
    </source>
</evidence>
<dbReference type="InterPro" id="IPR032812">
    <property type="entry name" value="SbsA_Ig"/>
</dbReference>
<evidence type="ECO:0000256" key="4">
    <source>
        <dbReference type="ARBA" id="ARBA00022960"/>
    </source>
</evidence>
<dbReference type="EMBL" id="JXUW01000012">
    <property type="protein sequence ID" value="KJE76718.1"/>
    <property type="molecule type" value="Genomic_DNA"/>
</dbReference>
<dbReference type="STRING" id="1121877.FEAC_15050"/>
<proteinExistence type="predicted"/>
<dbReference type="SUPFAM" id="SSF141523">
    <property type="entry name" value="L,D-transpeptidase catalytic domain-like"/>
    <property type="match status" value="1"/>
</dbReference>
<dbReference type="Pfam" id="PF13205">
    <property type="entry name" value="Big_5"/>
    <property type="match status" value="1"/>
</dbReference>
<dbReference type="GO" id="GO:0071972">
    <property type="term" value="F:peptidoglycan L,D-transpeptidase activity"/>
    <property type="evidence" value="ECO:0007669"/>
    <property type="project" value="TreeGrafter"/>
</dbReference>
<dbReference type="GO" id="GO:0005576">
    <property type="term" value="C:extracellular region"/>
    <property type="evidence" value="ECO:0007669"/>
    <property type="project" value="TreeGrafter"/>
</dbReference>
<dbReference type="GO" id="GO:0016740">
    <property type="term" value="F:transferase activity"/>
    <property type="evidence" value="ECO:0007669"/>
    <property type="project" value="UniProtKB-KW"/>
</dbReference>
<feature type="active site" description="Proton donor/acceptor" evidence="7">
    <location>
        <position position="330"/>
    </location>
</feature>
<feature type="active site" description="Nucleophile" evidence="7">
    <location>
        <position position="345"/>
    </location>
</feature>
<comment type="caution">
    <text evidence="9">The sequence shown here is derived from an EMBL/GenBank/DDBJ whole genome shotgun (WGS) entry which is preliminary data.</text>
</comment>
<dbReference type="UniPathway" id="UPA00219"/>
<dbReference type="InterPro" id="IPR038063">
    <property type="entry name" value="Transpep_catalytic_dom"/>
</dbReference>
<keyword evidence="3" id="KW-0732">Signal</keyword>
<reference evidence="9 10" key="1">
    <citation type="submission" date="2015-01" db="EMBL/GenBank/DDBJ databases">
        <title>Draft genome of the acidophilic iron oxidizer Ferrimicrobium acidiphilum strain T23.</title>
        <authorList>
            <person name="Poehlein A."/>
            <person name="Eisen S."/>
            <person name="Schloemann M."/>
            <person name="Johnson B.D."/>
            <person name="Daniel R."/>
            <person name="Muehling M."/>
        </authorList>
    </citation>
    <scope>NUCLEOTIDE SEQUENCE [LARGE SCALE GENOMIC DNA]</scope>
    <source>
        <strain evidence="9 10">T23</strain>
    </source>
</reference>
<accession>A0A0D8FTX7</accession>
<dbReference type="PANTHER" id="PTHR30582:SF2">
    <property type="entry name" value="L,D-TRANSPEPTIDASE YCIB-RELATED"/>
    <property type="match status" value="1"/>
</dbReference>
<dbReference type="Pfam" id="PF03734">
    <property type="entry name" value="YkuD"/>
    <property type="match status" value="1"/>
</dbReference>
<evidence type="ECO:0000259" key="8">
    <source>
        <dbReference type="PROSITE" id="PS52029"/>
    </source>
</evidence>
<evidence type="ECO:0000256" key="2">
    <source>
        <dbReference type="ARBA" id="ARBA00022679"/>
    </source>
</evidence>
<evidence type="ECO:0000256" key="5">
    <source>
        <dbReference type="ARBA" id="ARBA00022984"/>
    </source>
</evidence>
<evidence type="ECO:0000256" key="1">
    <source>
        <dbReference type="ARBA" id="ARBA00004752"/>
    </source>
</evidence>
<feature type="domain" description="L,D-TPase catalytic" evidence="8">
    <location>
        <begin position="253"/>
        <end position="369"/>
    </location>
</feature>
<evidence type="ECO:0000313" key="9">
    <source>
        <dbReference type="EMBL" id="KJE76718.1"/>
    </source>
</evidence>
<gene>
    <name evidence="9" type="ORF">FEAC_15050</name>
</gene>